<dbReference type="InterPro" id="IPR017853">
    <property type="entry name" value="GH"/>
</dbReference>
<evidence type="ECO:0000256" key="8">
    <source>
        <dbReference type="ARBA" id="ARBA00031423"/>
    </source>
</evidence>
<dbReference type="PANTHER" id="PTHR32438">
    <property type="entry name" value="4-ALPHA-GLUCANOTRANSFERASE DPE1, CHLOROPLASTIC/AMYLOPLASTIC"/>
    <property type="match status" value="1"/>
</dbReference>
<evidence type="ECO:0000313" key="11">
    <source>
        <dbReference type="EMBL" id="QNL99239.1"/>
    </source>
</evidence>
<comment type="similarity">
    <text evidence="2 10">Belongs to the disproportionating enzyme family.</text>
</comment>
<dbReference type="EC" id="2.4.1.25" evidence="3 10"/>
<evidence type="ECO:0000256" key="6">
    <source>
        <dbReference type="ARBA" id="ARBA00022679"/>
    </source>
</evidence>
<evidence type="ECO:0000256" key="5">
    <source>
        <dbReference type="ARBA" id="ARBA00022676"/>
    </source>
</evidence>
<dbReference type="NCBIfam" id="NF011080">
    <property type="entry name" value="PRK14508.1-3"/>
    <property type="match status" value="1"/>
</dbReference>
<evidence type="ECO:0000256" key="1">
    <source>
        <dbReference type="ARBA" id="ARBA00000439"/>
    </source>
</evidence>
<evidence type="ECO:0000256" key="2">
    <source>
        <dbReference type="ARBA" id="ARBA00005684"/>
    </source>
</evidence>
<evidence type="ECO:0000256" key="10">
    <source>
        <dbReference type="RuleBase" id="RU361207"/>
    </source>
</evidence>
<organism evidence="11 12">
    <name type="scientific">Wujia chipingensis</name>
    <dbReference type="NCBI Taxonomy" id="2763670"/>
    <lineage>
        <taxon>Bacteria</taxon>
        <taxon>Bacillati</taxon>
        <taxon>Bacillota</taxon>
        <taxon>Clostridia</taxon>
        <taxon>Lachnospirales</taxon>
        <taxon>Lachnospiraceae</taxon>
        <taxon>Wujia</taxon>
    </lineage>
</organism>
<dbReference type="KEGG" id="wcp:H9Q76_10960"/>
<proteinExistence type="inferred from homology"/>
<evidence type="ECO:0000256" key="9">
    <source>
        <dbReference type="ARBA" id="ARBA00031501"/>
    </source>
</evidence>
<keyword evidence="6 10" id="KW-0808">Transferase</keyword>
<dbReference type="SUPFAM" id="SSF51445">
    <property type="entry name" value="(Trans)glycosidases"/>
    <property type="match status" value="1"/>
</dbReference>
<dbReference type="Pfam" id="PF02446">
    <property type="entry name" value="Glyco_hydro_77"/>
    <property type="match status" value="1"/>
</dbReference>
<evidence type="ECO:0000256" key="4">
    <source>
        <dbReference type="ARBA" id="ARBA00020295"/>
    </source>
</evidence>
<dbReference type="GO" id="GO:0004134">
    <property type="term" value="F:4-alpha-glucanotransferase activity"/>
    <property type="evidence" value="ECO:0007669"/>
    <property type="project" value="UniProtKB-EC"/>
</dbReference>
<reference evidence="11 12" key="1">
    <citation type="submission" date="2020-08" db="EMBL/GenBank/DDBJ databases">
        <authorList>
            <person name="Liu C."/>
            <person name="Sun Q."/>
        </authorList>
    </citation>
    <scope>NUCLEOTIDE SEQUENCE [LARGE SCALE GENOMIC DNA]</scope>
    <source>
        <strain evidence="11 12">NSJ-4</strain>
    </source>
</reference>
<dbReference type="RefSeq" id="WP_118374578.1">
    <property type="nucleotide sequence ID" value="NZ_CP060632.1"/>
</dbReference>
<dbReference type="PANTHER" id="PTHR32438:SF5">
    <property type="entry name" value="4-ALPHA-GLUCANOTRANSFERASE DPE1, CHLOROPLASTIC_AMYLOPLASTIC"/>
    <property type="match status" value="1"/>
</dbReference>
<accession>A0A7G9FL08</accession>
<protein>
    <recommendedName>
        <fullName evidence="4 10">4-alpha-glucanotransferase</fullName>
        <ecNumber evidence="3 10">2.4.1.25</ecNumber>
    </recommendedName>
    <alternativeName>
        <fullName evidence="8 10">Amylomaltase</fullName>
    </alternativeName>
    <alternativeName>
        <fullName evidence="9 10">Disproportionating enzyme</fullName>
    </alternativeName>
</protein>
<evidence type="ECO:0000313" key="12">
    <source>
        <dbReference type="Proteomes" id="UP000515819"/>
    </source>
</evidence>
<dbReference type="EMBL" id="CP060632">
    <property type="protein sequence ID" value="QNL99239.1"/>
    <property type="molecule type" value="Genomic_DNA"/>
</dbReference>
<dbReference type="NCBIfam" id="TIGR00217">
    <property type="entry name" value="malQ"/>
    <property type="match status" value="1"/>
</dbReference>
<keyword evidence="12" id="KW-1185">Reference proteome</keyword>
<dbReference type="Gene3D" id="3.20.20.80">
    <property type="entry name" value="Glycosidases"/>
    <property type="match status" value="1"/>
</dbReference>
<sequence>MDKTAGILFAISSLPSKYGIGCFSKEAYKFVDWLVEAGQTFWQILPLGPTGYGDSPYQSFSTFAGNPYFIDLETLISEGLLTREECDSVDFGTDEQSVDYEKQYNGRYVLLRKACERSGHKNSTEYKAFLDKNEAWVYDYCLYMAVKNHFGGMNWTEWPEAIHSRTEEGLREYKEKLADEIDFQLFMQFQFFNQWYKLRAYANKKGIKIIGDIPIYVSLDSADAWSHPELFQLDEQCTPKAVAGCPPDGFSADGQMWGNPLYDWDYHKKTAYAWWIERLSFCFELYDVVRIDHFRGFDEYYSIPYGDKTAVNGSWKKGPGMDLFHTIEKKIGRKSVIAEDLGYITDTVRKLVADSGFMGTKVLEFAFDTRDTGSAREYLPHNYIENCVAYTGTHDNETLVGWWQEVDDEGRKKARDYLCDYYTPADKMYIPLIGVIMRSNAKICIVPIQDYLGLDNKSRMNTPSSVGSNWRWRVDSKELNKTLAKEIKAITVRYERCN</sequence>
<evidence type="ECO:0000256" key="3">
    <source>
        <dbReference type="ARBA" id="ARBA00012560"/>
    </source>
</evidence>
<dbReference type="Proteomes" id="UP000515819">
    <property type="component" value="Chromosome"/>
</dbReference>
<gene>
    <name evidence="11" type="primary">malQ</name>
    <name evidence="11" type="ORF">H9Q76_10960</name>
</gene>
<comment type="catalytic activity">
    <reaction evidence="1 10">
        <text>Transfers a segment of a (1-&gt;4)-alpha-D-glucan to a new position in an acceptor, which may be glucose or a (1-&gt;4)-alpha-D-glucan.</text>
        <dbReference type="EC" id="2.4.1.25"/>
    </reaction>
</comment>
<keyword evidence="5 10" id="KW-0328">Glycosyltransferase</keyword>
<dbReference type="AlphaFoldDB" id="A0A7G9FL08"/>
<name>A0A7G9FL08_9FIRM</name>
<dbReference type="InterPro" id="IPR003385">
    <property type="entry name" value="Glyco_hydro_77"/>
</dbReference>
<keyword evidence="7 10" id="KW-0119">Carbohydrate metabolism</keyword>
<evidence type="ECO:0000256" key="7">
    <source>
        <dbReference type="ARBA" id="ARBA00023277"/>
    </source>
</evidence>
<dbReference type="GO" id="GO:0005975">
    <property type="term" value="P:carbohydrate metabolic process"/>
    <property type="evidence" value="ECO:0007669"/>
    <property type="project" value="InterPro"/>
</dbReference>